<feature type="active site" description="Proton donor/acceptor" evidence="7">
    <location>
        <position position="80"/>
    </location>
</feature>
<dbReference type="GO" id="GO:0071555">
    <property type="term" value="P:cell wall organization"/>
    <property type="evidence" value="ECO:0007669"/>
    <property type="project" value="UniProtKB-KW"/>
</dbReference>
<dbReference type="GO" id="GO:0008881">
    <property type="term" value="F:glutamate racemase activity"/>
    <property type="evidence" value="ECO:0007669"/>
    <property type="project" value="UniProtKB-UniRule"/>
</dbReference>
<dbReference type="FunFam" id="3.40.50.1860:FF:000001">
    <property type="entry name" value="Glutamate racemase"/>
    <property type="match status" value="1"/>
</dbReference>
<dbReference type="EMBL" id="QENY01000016">
    <property type="protein sequence ID" value="PVX51130.1"/>
    <property type="molecule type" value="Genomic_DNA"/>
</dbReference>
<comment type="caution">
    <text evidence="8">The sequence shown here is derived from an EMBL/GenBank/DDBJ whole genome shotgun (WGS) entry which is preliminary data.</text>
</comment>
<sequence>MFQALPIQKNGAIGVFDSGYGGLTILSGIRRLLPQYDYLYLGDNARAPYGARSFEVVYDFTRQAVEKLFRMGCQLVILGCNTASAKALRSIQQNDLPHWASDRRVLGVIRPTAEIIGTITRNNHVGLLATEGTVRSHSYELEIAKLWPNIKLTGQACPFWVPLVEYNEASSPGADYFVKKRIDQLMGQDPDIDTIILGCTHFPLLMPKIKKFVRPDVRIVSQGEYVAESLKDYLSRHQSLEERLTKGGTAKYFTTENPDKFKERATIFVKEDVSVGHLDLE</sequence>
<feature type="binding site" evidence="7">
    <location>
        <begin position="200"/>
        <end position="201"/>
    </location>
    <ligand>
        <name>substrate</name>
    </ligand>
</feature>
<evidence type="ECO:0000256" key="7">
    <source>
        <dbReference type="HAMAP-Rule" id="MF_00258"/>
    </source>
</evidence>
<dbReference type="InterPro" id="IPR018187">
    <property type="entry name" value="Asp/Glu_racemase_AS_1"/>
</dbReference>
<dbReference type="Gene3D" id="3.40.50.1860">
    <property type="match status" value="2"/>
</dbReference>
<feature type="binding site" evidence="7">
    <location>
        <begin position="17"/>
        <end position="18"/>
    </location>
    <ligand>
        <name>substrate</name>
    </ligand>
</feature>
<dbReference type="Proteomes" id="UP000245870">
    <property type="component" value="Unassembled WGS sequence"/>
</dbReference>
<dbReference type="InterPro" id="IPR033134">
    <property type="entry name" value="Asp/Glu_racemase_AS_2"/>
</dbReference>
<dbReference type="PANTHER" id="PTHR21198:SF2">
    <property type="entry name" value="GLUTAMATE RACEMASE"/>
    <property type="match status" value="1"/>
</dbReference>
<evidence type="ECO:0000256" key="2">
    <source>
        <dbReference type="ARBA" id="ARBA00013090"/>
    </source>
</evidence>
<keyword evidence="3 7" id="KW-0133">Cell shape</keyword>
<dbReference type="GO" id="GO:0008360">
    <property type="term" value="P:regulation of cell shape"/>
    <property type="evidence" value="ECO:0007669"/>
    <property type="project" value="UniProtKB-KW"/>
</dbReference>
<evidence type="ECO:0000256" key="6">
    <source>
        <dbReference type="ARBA" id="ARBA00023316"/>
    </source>
</evidence>
<dbReference type="GO" id="GO:0009252">
    <property type="term" value="P:peptidoglycan biosynthetic process"/>
    <property type="evidence" value="ECO:0007669"/>
    <property type="project" value="UniProtKB-UniRule"/>
</dbReference>
<name>A0A2U0U366_9BACT</name>
<dbReference type="UniPathway" id="UPA00219"/>
<keyword evidence="4 7" id="KW-0573">Peptidoglycan synthesis</keyword>
<feature type="binding site" evidence="7">
    <location>
        <begin position="49"/>
        <end position="50"/>
    </location>
    <ligand>
        <name>substrate</name>
    </ligand>
</feature>
<keyword evidence="5 7" id="KW-0413">Isomerase</keyword>
<dbReference type="AlphaFoldDB" id="A0A2U0U366"/>
<proteinExistence type="inferred from homology"/>
<dbReference type="PROSITE" id="PS00923">
    <property type="entry name" value="ASP_GLU_RACEMASE_1"/>
    <property type="match status" value="1"/>
</dbReference>
<dbReference type="InterPro" id="IPR001920">
    <property type="entry name" value="Asp/Glu_race"/>
</dbReference>
<dbReference type="PROSITE" id="PS00924">
    <property type="entry name" value="ASP_GLU_RACEMASE_2"/>
    <property type="match status" value="1"/>
</dbReference>
<dbReference type="Pfam" id="PF01177">
    <property type="entry name" value="Asp_Glu_race"/>
    <property type="match status" value="1"/>
</dbReference>
<gene>
    <name evidence="7" type="primary">murI</name>
    <name evidence="8" type="ORF">C7379_11636</name>
</gene>
<dbReference type="InterPro" id="IPR015942">
    <property type="entry name" value="Asp/Glu/hydantoin_racemase"/>
</dbReference>
<comment type="pathway">
    <text evidence="7">Cell wall biogenesis; peptidoglycan biosynthesis.</text>
</comment>
<evidence type="ECO:0000256" key="3">
    <source>
        <dbReference type="ARBA" id="ARBA00022960"/>
    </source>
</evidence>
<comment type="function">
    <text evidence="7">Provides the (R)-glutamate required for cell wall biosynthesis.</text>
</comment>
<dbReference type="HAMAP" id="MF_00258">
    <property type="entry name" value="Glu_racemase"/>
    <property type="match status" value="1"/>
</dbReference>
<evidence type="ECO:0000256" key="4">
    <source>
        <dbReference type="ARBA" id="ARBA00022984"/>
    </source>
</evidence>
<evidence type="ECO:0000313" key="8">
    <source>
        <dbReference type="EMBL" id="PVX51130.1"/>
    </source>
</evidence>
<evidence type="ECO:0000256" key="1">
    <source>
        <dbReference type="ARBA" id="ARBA00001602"/>
    </source>
</evidence>
<reference evidence="8 9" key="1">
    <citation type="submission" date="2018-05" db="EMBL/GenBank/DDBJ databases">
        <title>Genomic Encyclopedia of Type Strains, Phase IV (KMG-IV): sequencing the most valuable type-strain genomes for metagenomic binning, comparative biology and taxonomic classification.</title>
        <authorList>
            <person name="Goeker M."/>
        </authorList>
    </citation>
    <scope>NUCLEOTIDE SEQUENCE [LARGE SCALE GENOMIC DNA]</scope>
    <source>
        <strain evidence="8 9">DSM 100333</strain>
    </source>
</reference>
<evidence type="ECO:0000313" key="9">
    <source>
        <dbReference type="Proteomes" id="UP000245870"/>
    </source>
</evidence>
<keyword evidence="9" id="KW-1185">Reference proteome</keyword>
<dbReference type="OrthoDB" id="9801055at2"/>
<dbReference type="InterPro" id="IPR004391">
    <property type="entry name" value="Glu_race"/>
</dbReference>
<dbReference type="NCBIfam" id="TIGR00067">
    <property type="entry name" value="glut_race"/>
    <property type="match status" value="1"/>
</dbReference>
<dbReference type="EC" id="5.1.1.3" evidence="2 7"/>
<protein>
    <recommendedName>
        <fullName evidence="2 7">Glutamate racemase</fullName>
        <ecNumber evidence="2 7">5.1.1.3</ecNumber>
    </recommendedName>
</protein>
<accession>A0A2U0U366</accession>
<feature type="binding site" evidence="7">
    <location>
        <begin position="81"/>
        <end position="82"/>
    </location>
    <ligand>
        <name>substrate</name>
    </ligand>
</feature>
<feature type="active site" description="Proton donor/acceptor" evidence="7">
    <location>
        <position position="199"/>
    </location>
</feature>
<dbReference type="RefSeq" id="WP_116616959.1">
    <property type="nucleotide sequence ID" value="NZ_CAMQYP010000015.1"/>
</dbReference>
<dbReference type="SUPFAM" id="SSF53681">
    <property type="entry name" value="Aspartate/glutamate racemase"/>
    <property type="match status" value="2"/>
</dbReference>
<keyword evidence="6 7" id="KW-0961">Cell wall biogenesis/degradation</keyword>
<organism evidence="8 9">
    <name type="scientific">Hallella colorans</name>
    <dbReference type="NCBI Taxonomy" id="1703337"/>
    <lineage>
        <taxon>Bacteria</taxon>
        <taxon>Pseudomonadati</taxon>
        <taxon>Bacteroidota</taxon>
        <taxon>Bacteroidia</taxon>
        <taxon>Bacteroidales</taxon>
        <taxon>Prevotellaceae</taxon>
        <taxon>Hallella</taxon>
    </lineage>
</organism>
<evidence type="ECO:0000256" key="5">
    <source>
        <dbReference type="ARBA" id="ARBA00023235"/>
    </source>
</evidence>
<comment type="similarity">
    <text evidence="7">Belongs to the aspartate/glutamate racemases family.</text>
</comment>
<dbReference type="PANTHER" id="PTHR21198">
    <property type="entry name" value="GLUTAMATE RACEMASE"/>
    <property type="match status" value="1"/>
</dbReference>
<comment type="catalytic activity">
    <reaction evidence="1 7">
        <text>L-glutamate = D-glutamate</text>
        <dbReference type="Rhea" id="RHEA:12813"/>
        <dbReference type="ChEBI" id="CHEBI:29985"/>
        <dbReference type="ChEBI" id="CHEBI:29986"/>
        <dbReference type="EC" id="5.1.1.3"/>
    </reaction>
</comment>